<dbReference type="Proteomes" id="UP001497644">
    <property type="component" value="Chromosome 6"/>
</dbReference>
<dbReference type="EMBL" id="OZ034829">
    <property type="protein sequence ID" value="CAL1686126.1"/>
    <property type="molecule type" value="Genomic_DNA"/>
</dbReference>
<accession>A0AAV2P2T5</accession>
<dbReference type="AlphaFoldDB" id="A0AAV2P2T5"/>
<keyword evidence="2" id="KW-1185">Reference proteome</keyword>
<protein>
    <submittedName>
        <fullName evidence="1">Uncharacterized protein</fullName>
    </submittedName>
</protein>
<evidence type="ECO:0000313" key="2">
    <source>
        <dbReference type="Proteomes" id="UP001497644"/>
    </source>
</evidence>
<evidence type="ECO:0000313" key="1">
    <source>
        <dbReference type="EMBL" id="CAL1686126.1"/>
    </source>
</evidence>
<reference evidence="1" key="1">
    <citation type="submission" date="2024-04" db="EMBL/GenBank/DDBJ databases">
        <authorList>
            <consortium name="Molecular Ecology Group"/>
        </authorList>
    </citation>
    <scope>NUCLEOTIDE SEQUENCE</scope>
</reference>
<sequence length="93" mass="10616">MDKMKMDATGEDKILLMETGIKVSFKDKTEICATRRESKLKVGSRAQSGATKEVLLSCTNFLNLNVLDQEIFRLLLLRLILVVKAIDDRFKMH</sequence>
<organism evidence="1 2">
    <name type="scientific">Lasius platythorax</name>
    <dbReference type="NCBI Taxonomy" id="488582"/>
    <lineage>
        <taxon>Eukaryota</taxon>
        <taxon>Metazoa</taxon>
        <taxon>Ecdysozoa</taxon>
        <taxon>Arthropoda</taxon>
        <taxon>Hexapoda</taxon>
        <taxon>Insecta</taxon>
        <taxon>Pterygota</taxon>
        <taxon>Neoptera</taxon>
        <taxon>Endopterygota</taxon>
        <taxon>Hymenoptera</taxon>
        <taxon>Apocrita</taxon>
        <taxon>Aculeata</taxon>
        <taxon>Formicoidea</taxon>
        <taxon>Formicidae</taxon>
        <taxon>Formicinae</taxon>
        <taxon>Lasius</taxon>
        <taxon>Lasius</taxon>
    </lineage>
</organism>
<proteinExistence type="predicted"/>
<gene>
    <name evidence="1" type="ORF">LPLAT_LOCUS11489</name>
</gene>
<name>A0AAV2P2T5_9HYME</name>